<evidence type="ECO:0000313" key="1">
    <source>
        <dbReference type="EMBL" id="CAK0886862.1"/>
    </source>
</evidence>
<dbReference type="EMBL" id="CAUYUJ010018860">
    <property type="protein sequence ID" value="CAK0886862.1"/>
    <property type="molecule type" value="Genomic_DNA"/>
</dbReference>
<sequence>HYDAWPTYRAAGCQDKCMDYSMMKYIYYDCVQHCYVENGFDSGISPTTTETLRLAFAMSMLADGAINDAEAAAEANRYHRVTAKDLRHSLDDDKNRYCEHYA</sequence>
<feature type="non-terminal residue" evidence="1">
    <location>
        <position position="1"/>
    </location>
</feature>
<organism evidence="1 2">
    <name type="scientific">Prorocentrum cordatum</name>
    <dbReference type="NCBI Taxonomy" id="2364126"/>
    <lineage>
        <taxon>Eukaryota</taxon>
        <taxon>Sar</taxon>
        <taxon>Alveolata</taxon>
        <taxon>Dinophyceae</taxon>
        <taxon>Prorocentrales</taxon>
        <taxon>Prorocentraceae</taxon>
        <taxon>Prorocentrum</taxon>
    </lineage>
</organism>
<feature type="non-terminal residue" evidence="1">
    <location>
        <position position="102"/>
    </location>
</feature>
<keyword evidence="2" id="KW-1185">Reference proteome</keyword>
<proteinExistence type="predicted"/>
<protein>
    <submittedName>
        <fullName evidence="1">Uncharacterized protein</fullName>
    </submittedName>
</protein>
<reference evidence="1" key="1">
    <citation type="submission" date="2023-10" db="EMBL/GenBank/DDBJ databases">
        <authorList>
            <person name="Chen Y."/>
            <person name="Shah S."/>
            <person name="Dougan E. K."/>
            <person name="Thang M."/>
            <person name="Chan C."/>
        </authorList>
    </citation>
    <scope>NUCLEOTIDE SEQUENCE [LARGE SCALE GENOMIC DNA]</scope>
</reference>
<name>A0ABN9WJY3_9DINO</name>
<dbReference type="Proteomes" id="UP001189429">
    <property type="component" value="Unassembled WGS sequence"/>
</dbReference>
<accession>A0ABN9WJY3</accession>
<gene>
    <name evidence="1" type="ORF">PCOR1329_LOCUS68103</name>
</gene>
<evidence type="ECO:0000313" key="2">
    <source>
        <dbReference type="Proteomes" id="UP001189429"/>
    </source>
</evidence>
<comment type="caution">
    <text evidence="1">The sequence shown here is derived from an EMBL/GenBank/DDBJ whole genome shotgun (WGS) entry which is preliminary data.</text>
</comment>